<feature type="domain" description="C3H1-type" evidence="8">
    <location>
        <begin position="1"/>
        <end position="25"/>
    </location>
</feature>
<dbReference type="InterPro" id="IPR000571">
    <property type="entry name" value="Znf_CCCH"/>
</dbReference>
<evidence type="ECO:0000256" key="7">
    <source>
        <dbReference type="SAM" id="MobiDB-lite"/>
    </source>
</evidence>
<dbReference type="GO" id="GO:0008270">
    <property type="term" value="F:zinc ion binding"/>
    <property type="evidence" value="ECO:0007669"/>
    <property type="project" value="UniProtKB-KW"/>
</dbReference>
<feature type="region of interest" description="Disordered" evidence="7">
    <location>
        <begin position="63"/>
        <end position="83"/>
    </location>
</feature>
<gene>
    <name evidence="9" type="ORF">IWW36_000512</name>
</gene>
<evidence type="ECO:0000256" key="2">
    <source>
        <dbReference type="ARBA" id="ARBA00022723"/>
    </source>
</evidence>
<organism evidence="9 10">
    <name type="scientific">Coemansia brasiliensis</name>
    <dbReference type="NCBI Taxonomy" id="2650707"/>
    <lineage>
        <taxon>Eukaryota</taxon>
        <taxon>Fungi</taxon>
        <taxon>Fungi incertae sedis</taxon>
        <taxon>Zoopagomycota</taxon>
        <taxon>Kickxellomycotina</taxon>
        <taxon>Kickxellomycetes</taxon>
        <taxon>Kickxellales</taxon>
        <taxon>Kickxellaceae</taxon>
        <taxon>Coemansia</taxon>
    </lineage>
</organism>
<protein>
    <recommendedName>
        <fullName evidence="8">C3H1-type domain-containing protein</fullName>
    </recommendedName>
</protein>
<evidence type="ECO:0000256" key="3">
    <source>
        <dbReference type="ARBA" id="ARBA00022771"/>
    </source>
</evidence>
<reference evidence="9" key="1">
    <citation type="submission" date="2022-07" db="EMBL/GenBank/DDBJ databases">
        <title>Phylogenomic reconstructions and comparative analyses of Kickxellomycotina fungi.</title>
        <authorList>
            <person name="Reynolds N.K."/>
            <person name="Stajich J.E."/>
            <person name="Barry K."/>
            <person name="Grigoriev I.V."/>
            <person name="Crous P."/>
            <person name="Smith M.E."/>
        </authorList>
    </citation>
    <scope>NUCLEOTIDE SEQUENCE</scope>
    <source>
        <strain evidence="9">NRRL 1566</strain>
    </source>
</reference>
<dbReference type="PROSITE" id="PS50103">
    <property type="entry name" value="ZF_C3H1"/>
    <property type="match status" value="1"/>
</dbReference>
<evidence type="ECO:0000256" key="5">
    <source>
        <dbReference type="ARBA" id="ARBA00023242"/>
    </source>
</evidence>
<accession>A0A9W8M186</accession>
<evidence type="ECO:0000256" key="6">
    <source>
        <dbReference type="PROSITE-ProRule" id="PRU00723"/>
    </source>
</evidence>
<dbReference type="PANTHER" id="PTHR46527:SF1">
    <property type="entry name" value="NUCLEOPORIN NUP42"/>
    <property type="match status" value="1"/>
</dbReference>
<dbReference type="EMBL" id="JANBUW010000005">
    <property type="protein sequence ID" value="KAJ2852132.1"/>
    <property type="molecule type" value="Genomic_DNA"/>
</dbReference>
<evidence type="ECO:0000313" key="10">
    <source>
        <dbReference type="Proteomes" id="UP001139887"/>
    </source>
</evidence>
<keyword evidence="10" id="KW-1185">Reference proteome</keyword>
<keyword evidence="3 6" id="KW-0863">Zinc-finger</keyword>
<dbReference type="GO" id="GO:0005634">
    <property type="term" value="C:nucleus"/>
    <property type="evidence" value="ECO:0007669"/>
    <property type="project" value="UniProtKB-SubCell"/>
</dbReference>
<feature type="zinc finger region" description="C3H1-type" evidence="6">
    <location>
        <begin position="1"/>
        <end position="25"/>
    </location>
</feature>
<dbReference type="Gene3D" id="4.10.1000.10">
    <property type="entry name" value="Zinc finger, CCCH-type"/>
    <property type="match status" value="1"/>
</dbReference>
<dbReference type="SMART" id="SM00356">
    <property type="entry name" value="ZnF_C3H1"/>
    <property type="match status" value="1"/>
</dbReference>
<dbReference type="PANTHER" id="PTHR46527">
    <property type="entry name" value="NUCLEOPORIN-LIKE PROTEIN 2"/>
    <property type="match status" value="1"/>
</dbReference>
<dbReference type="Proteomes" id="UP001139887">
    <property type="component" value="Unassembled WGS sequence"/>
</dbReference>
<sequence length="362" mass="37553">MPVCQYFLQGRCSFGDRCRNEHPQNRPSGFGQSSQLFGGQGGNRFGALSGSGSAFKQTSAFGSFASNSKKPASKDQPLTGDLLKRGIEERPLWRFSVYGPVGSKPNILSGTDISPEEMQLDFKMAEASGNVPMCQQKYSQLDAEMDQKLNNIVQNAESMAQQWERQYGVSATQQGGGSSAFGQSAASGGSSAFGQKSSAFGGTTAFGQKPSAFGGSNAFGQTSSAFGQTSSTFGSSGAPAFGKNTATSSAFGQSNAPQSTTFGGGAFGQSNTTGTFGQTNPASAFGGQFASSVFGQGTSTSAFGQSMSGTQPPSMLLNGTSTQKMSGTTDPTRKLSQQDIERFKAPQFIIGQIPEIPPTADL</sequence>
<evidence type="ECO:0000259" key="8">
    <source>
        <dbReference type="PROSITE" id="PS50103"/>
    </source>
</evidence>
<evidence type="ECO:0000313" key="9">
    <source>
        <dbReference type="EMBL" id="KAJ2852132.1"/>
    </source>
</evidence>
<keyword evidence="4 6" id="KW-0862">Zinc</keyword>
<feature type="region of interest" description="Disordered" evidence="7">
    <location>
        <begin position="248"/>
        <end position="280"/>
    </location>
</feature>
<dbReference type="AlphaFoldDB" id="A0A9W8M186"/>
<evidence type="ECO:0000256" key="1">
    <source>
        <dbReference type="ARBA" id="ARBA00004123"/>
    </source>
</evidence>
<keyword evidence="5" id="KW-0539">Nucleus</keyword>
<feature type="compositionally biased region" description="Polar residues" evidence="7">
    <location>
        <begin position="268"/>
        <end position="280"/>
    </location>
</feature>
<feature type="region of interest" description="Disordered" evidence="7">
    <location>
        <begin position="302"/>
        <end position="336"/>
    </location>
</feature>
<dbReference type="InterPro" id="IPR041367">
    <property type="entry name" value="Znf-CCCH_4"/>
</dbReference>
<name>A0A9W8M186_9FUNG</name>
<feature type="compositionally biased region" description="Polar residues" evidence="7">
    <location>
        <begin position="248"/>
        <end position="261"/>
    </location>
</feature>
<evidence type="ECO:0000256" key="4">
    <source>
        <dbReference type="ARBA" id="ARBA00022833"/>
    </source>
</evidence>
<comment type="caution">
    <text evidence="9">The sequence shown here is derived from an EMBL/GenBank/DDBJ whole genome shotgun (WGS) entry which is preliminary data.</text>
</comment>
<dbReference type="Pfam" id="PF18044">
    <property type="entry name" value="zf-CCCH_4"/>
    <property type="match status" value="1"/>
</dbReference>
<proteinExistence type="predicted"/>
<comment type="subcellular location">
    <subcellularLocation>
        <location evidence="1">Nucleus</location>
    </subcellularLocation>
</comment>
<dbReference type="OrthoDB" id="20729at2759"/>
<keyword evidence="2 6" id="KW-0479">Metal-binding</keyword>
<feature type="region of interest" description="Disordered" evidence="7">
    <location>
        <begin position="167"/>
        <end position="187"/>
    </location>
</feature>
<dbReference type="InterPro" id="IPR051767">
    <property type="entry name" value="Nucleoporin_NUP42"/>
</dbReference>